<reference evidence="24 25" key="1">
    <citation type="submission" date="2018-01" db="EMBL/GenBank/DDBJ databases">
        <title>Saezia sanguinis gen. nov., sp. nov., in the order Burkholderiales isolated from human blood.</title>
        <authorList>
            <person name="Medina-Pascual M.J."/>
            <person name="Valdezate S."/>
            <person name="Monzon S."/>
            <person name="Cuesta I."/>
            <person name="Carrasco G."/>
            <person name="Villalon P."/>
            <person name="Saez-Nieto J.A."/>
        </authorList>
    </citation>
    <scope>NUCLEOTIDE SEQUENCE [LARGE SCALE GENOMIC DNA]</scope>
    <source>
        <strain evidence="24 25">CNM695-12</strain>
    </source>
</reference>
<dbReference type="SMART" id="SM00387">
    <property type="entry name" value="HATPase_c"/>
    <property type="match status" value="1"/>
</dbReference>
<evidence type="ECO:0000256" key="13">
    <source>
        <dbReference type="ARBA" id="ARBA00022842"/>
    </source>
</evidence>
<dbReference type="PROSITE" id="PS50885">
    <property type="entry name" value="HAMP"/>
    <property type="match status" value="1"/>
</dbReference>
<keyword evidence="25" id="KW-1185">Reference proteome</keyword>
<evidence type="ECO:0000259" key="22">
    <source>
        <dbReference type="PROSITE" id="PS50109"/>
    </source>
</evidence>
<proteinExistence type="predicted"/>
<dbReference type="PANTHER" id="PTHR44936:SF9">
    <property type="entry name" value="SENSOR PROTEIN CREC"/>
    <property type="match status" value="1"/>
</dbReference>
<dbReference type="SMART" id="SM00388">
    <property type="entry name" value="HisKA"/>
    <property type="match status" value="1"/>
</dbReference>
<evidence type="ECO:0000256" key="6">
    <source>
        <dbReference type="ARBA" id="ARBA00022475"/>
    </source>
</evidence>
<dbReference type="Pfam" id="PF00512">
    <property type="entry name" value="HisKA"/>
    <property type="match status" value="1"/>
</dbReference>
<evidence type="ECO:0000256" key="10">
    <source>
        <dbReference type="ARBA" id="ARBA00022777"/>
    </source>
</evidence>
<keyword evidence="17" id="KW-0843">Virulence</keyword>
<keyword evidence="11" id="KW-0378">Hydrolase</keyword>
<feature type="domain" description="Histidine kinase" evidence="22">
    <location>
        <begin position="262"/>
        <end position="478"/>
    </location>
</feature>
<organism evidence="24 25">
    <name type="scientific">Saezia sanguinis</name>
    <dbReference type="NCBI Taxonomy" id="1965230"/>
    <lineage>
        <taxon>Bacteria</taxon>
        <taxon>Pseudomonadati</taxon>
        <taxon>Pseudomonadota</taxon>
        <taxon>Betaproteobacteria</taxon>
        <taxon>Burkholderiales</taxon>
        <taxon>Saeziaceae</taxon>
        <taxon>Saezia</taxon>
    </lineage>
</organism>
<dbReference type="EMBL" id="PQSP01000008">
    <property type="protein sequence ID" value="RUS65867.1"/>
    <property type="molecule type" value="Genomic_DNA"/>
</dbReference>
<evidence type="ECO:0000256" key="20">
    <source>
        <dbReference type="ARBA" id="ARBA00041776"/>
    </source>
</evidence>
<dbReference type="OrthoDB" id="9804645at2"/>
<keyword evidence="21" id="KW-1133">Transmembrane helix</keyword>
<dbReference type="GO" id="GO:0000155">
    <property type="term" value="F:phosphorelay sensor kinase activity"/>
    <property type="evidence" value="ECO:0007669"/>
    <property type="project" value="InterPro"/>
</dbReference>
<keyword evidence="16" id="KW-0346">Stress response</keyword>
<comment type="subcellular location">
    <subcellularLocation>
        <location evidence="4">Cell inner membrane</location>
        <topology evidence="4">Multi-pass membrane protein</topology>
    </subcellularLocation>
</comment>
<keyword evidence="21" id="KW-0472">Membrane</keyword>
<dbReference type="GO" id="GO:0004721">
    <property type="term" value="F:phosphoprotein phosphatase activity"/>
    <property type="evidence" value="ECO:0007669"/>
    <property type="project" value="UniProtKB-KW"/>
</dbReference>
<dbReference type="SMART" id="SM00304">
    <property type="entry name" value="HAMP"/>
    <property type="match status" value="1"/>
</dbReference>
<dbReference type="SUPFAM" id="SSF55874">
    <property type="entry name" value="ATPase domain of HSP90 chaperone/DNA topoisomerase II/histidine kinase"/>
    <property type="match status" value="1"/>
</dbReference>
<accession>A0A433SAU8</accession>
<protein>
    <recommendedName>
        <fullName evidence="19">Signal transduction histidine-protein kinase/phosphatase MprB</fullName>
        <ecNumber evidence="5">2.7.13.3</ecNumber>
    </recommendedName>
    <alternativeName>
        <fullName evidence="20">Mycobacterial persistence regulator B</fullName>
    </alternativeName>
</protein>
<dbReference type="PRINTS" id="PR00344">
    <property type="entry name" value="BCTRLSENSOR"/>
</dbReference>
<dbReference type="InterPro" id="IPR003594">
    <property type="entry name" value="HATPase_dom"/>
</dbReference>
<keyword evidence="10 24" id="KW-0418">Kinase</keyword>
<name>A0A433SAU8_9BURK</name>
<dbReference type="CDD" id="cd00082">
    <property type="entry name" value="HisKA"/>
    <property type="match status" value="1"/>
</dbReference>
<dbReference type="InterPro" id="IPR003661">
    <property type="entry name" value="HisK_dim/P_dom"/>
</dbReference>
<evidence type="ECO:0000256" key="1">
    <source>
        <dbReference type="ARBA" id="ARBA00000085"/>
    </source>
</evidence>
<evidence type="ECO:0000256" key="11">
    <source>
        <dbReference type="ARBA" id="ARBA00022801"/>
    </source>
</evidence>
<dbReference type="PANTHER" id="PTHR44936">
    <property type="entry name" value="SENSOR PROTEIN CREC"/>
    <property type="match status" value="1"/>
</dbReference>
<keyword evidence="8 24" id="KW-0808">Transferase</keyword>
<keyword evidence="12" id="KW-0067">ATP-binding</keyword>
<keyword evidence="13" id="KW-0460">Magnesium</keyword>
<dbReference type="FunFam" id="3.30.565.10:FF:000006">
    <property type="entry name" value="Sensor histidine kinase WalK"/>
    <property type="match status" value="1"/>
</dbReference>
<dbReference type="Proteomes" id="UP000286947">
    <property type="component" value="Unassembled WGS sequence"/>
</dbReference>
<evidence type="ECO:0000313" key="24">
    <source>
        <dbReference type="EMBL" id="RUS65867.1"/>
    </source>
</evidence>
<dbReference type="Gene3D" id="6.10.340.10">
    <property type="match status" value="1"/>
</dbReference>
<dbReference type="RefSeq" id="WP_126980645.1">
    <property type="nucleotide sequence ID" value="NZ_CAWUGC010000002.1"/>
</dbReference>
<evidence type="ECO:0000256" key="17">
    <source>
        <dbReference type="ARBA" id="ARBA00023026"/>
    </source>
</evidence>
<dbReference type="InterPro" id="IPR036097">
    <property type="entry name" value="HisK_dim/P_sf"/>
</dbReference>
<dbReference type="InterPro" id="IPR050980">
    <property type="entry name" value="2C_sensor_his_kinase"/>
</dbReference>
<evidence type="ECO:0000256" key="3">
    <source>
        <dbReference type="ARBA" id="ARBA00001946"/>
    </source>
</evidence>
<keyword evidence="15" id="KW-0902">Two-component regulatory system</keyword>
<keyword evidence="21" id="KW-0812">Transmembrane</keyword>
<evidence type="ECO:0000256" key="8">
    <source>
        <dbReference type="ARBA" id="ARBA00022679"/>
    </source>
</evidence>
<evidence type="ECO:0000256" key="9">
    <source>
        <dbReference type="ARBA" id="ARBA00022741"/>
    </source>
</evidence>
<dbReference type="EC" id="2.7.13.3" evidence="5"/>
<dbReference type="Pfam" id="PF02518">
    <property type="entry name" value="HATPase_c"/>
    <property type="match status" value="1"/>
</dbReference>
<dbReference type="CDD" id="cd00075">
    <property type="entry name" value="HATPase"/>
    <property type="match status" value="1"/>
</dbReference>
<evidence type="ECO:0000256" key="4">
    <source>
        <dbReference type="ARBA" id="ARBA00004429"/>
    </source>
</evidence>
<evidence type="ECO:0000313" key="25">
    <source>
        <dbReference type="Proteomes" id="UP000286947"/>
    </source>
</evidence>
<dbReference type="PROSITE" id="PS50109">
    <property type="entry name" value="HIS_KIN"/>
    <property type="match status" value="1"/>
</dbReference>
<evidence type="ECO:0000259" key="23">
    <source>
        <dbReference type="PROSITE" id="PS50885"/>
    </source>
</evidence>
<feature type="domain" description="HAMP" evidence="23">
    <location>
        <begin position="202"/>
        <end position="254"/>
    </location>
</feature>
<dbReference type="InterPro" id="IPR003660">
    <property type="entry name" value="HAMP_dom"/>
</dbReference>
<dbReference type="GO" id="GO:0005886">
    <property type="term" value="C:plasma membrane"/>
    <property type="evidence" value="ECO:0007669"/>
    <property type="project" value="UniProtKB-SubCell"/>
</dbReference>
<dbReference type="Pfam" id="PF00672">
    <property type="entry name" value="HAMP"/>
    <property type="match status" value="1"/>
</dbReference>
<evidence type="ECO:0000256" key="16">
    <source>
        <dbReference type="ARBA" id="ARBA00023016"/>
    </source>
</evidence>
<evidence type="ECO:0000256" key="12">
    <source>
        <dbReference type="ARBA" id="ARBA00022840"/>
    </source>
</evidence>
<dbReference type="Gene3D" id="1.10.287.130">
    <property type="match status" value="1"/>
</dbReference>
<dbReference type="GO" id="GO:0005524">
    <property type="term" value="F:ATP binding"/>
    <property type="evidence" value="ECO:0007669"/>
    <property type="project" value="UniProtKB-KW"/>
</dbReference>
<dbReference type="Gene3D" id="3.30.565.10">
    <property type="entry name" value="Histidine kinase-like ATPase, C-terminal domain"/>
    <property type="match status" value="1"/>
</dbReference>
<evidence type="ECO:0000256" key="2">
    <source>
        <dbReference type="ARBA" id="ARBA00001936"/>
    </source>
</evidence>
<comment type="caution">
    <text evidence="24">The sequence shown here is derived from an EMBL/GenBank/DDBJ whole genome shotgun (WGS) entry which is preliminary data.</text>
</comment>
<keyword evidence="9" id="KW-0547">Nucleotide-binding</keyword>
<keyword evidence="7" id="KW-0597">Phosphoprotein</keyword>
<evidence type="ECO:0000256" key="21">
    <source>
        <dbReference type="SAM" id="Phobius"/>
    </source>
</evidence>
<dbReference type="AlphaFoldDB" id="A0A433SAU8"/>
<evidence type="ECO:0000256" key="7">
    <source>
        <dbReference type="ARBA" id="ARBA00022553"/>
    </source>
</evidence>
<keyword evidence="18" id="KW-0464">Manganese</keyword>
<evidence type="ECO:0000256" key="14">
    <source>
        <dbReference type="ARBA" id="ARBA00022912"/>
    </source>
</evidence>
<evidence type="ECO:0000256" key="19">
    <source>
        <dbReference type="ARBA" id="ARBA00040454"/>
    </source>
</evidence>
<feature type="transmembrane region" description="Helical" evidence="21">
    <location>
        <begin position="12"/>
        <end position="33"/>
    </location>
</feature>
<evidence type="ECO:0000256" key="18">
    <source>
        <dbReference type="ARBA" id="ARBA00023211"/>
    </source>
</evidence>
<dbReference type="InterPro" id="IPR004358">
    <property type="entry name" value="Sig_transdc_His_kin-like_C"/>
</dbReference>
<sequence>MSAHGARLSFKQYLLIAFFLMASLFAASSFIGIKTLDYLGKRSQETATSAVKLNELAQDLSSVGMVMERSARQYMVLMDAPLLQSYEESRSRTNQIIAELRKQNVVTDELVEQWRDQTQQLSEILTSIKNQPENIAELQHQLIDQFQNLEATQTLINTAVQMISDQRNQQLQDDIARRQHWMTQLMIGLVAVALLMALAFGVWLARPFRRIEKAIVRLGENQFDTVIDIHGPADVRKLGRQLDWLRMRLAEIDADKARFLRHTSHELKTPLAALREGISLLQEGLAGTLSSNQKDVVHILQQNAVILQKQIEDLLRFNAAAFEARKLARKPTNLLELAEDQVDAQQLQWQANDLHLRVDGEPVVAEVDPEKIATVLSNLLSNAIRFSPPEGHINIQVSSQGEKAYIDIIDEGPGITPQDQQHIFEPFYRGKVQPQNVSRGTGIGLSIVQEYIHAHGGRIELIPHEHGTHFRIELPYANVI</sequence>
<keyword evidence="6" id="KW-1003">Cell membrane</keyword>
<evidence type="ECO:0000256" key="15">
    <source>
        <dbReference type="ARBA" id="ARBA00023012"/>
    </source>
</evidence>
<comment type="cofactor">
    <cofactor evidence="3">
        <name>Mg(2+)</name>
        <dbReference type="ChEBI" id="CHEBI:18420"/>
    </cofactor>
</comment>
<comment type="cofactor">
    <cofactor evidence="2">
        <name>Mn(2+)</name>
        <dbReference type="ChEBI" id="CHEBI:29035"/>
    </cofactor>
</comment>
<dbReference type="InterPro" id="IPR005467">
    <property type="entry name" value="His_kinase_dom"/>
</dbReference>
<comment type="catalytic activity">
    <reaction evidence="1">
        <text>ATP + protein L-histidine = ADP + protein N-phospho-L-histidine.</text>
        <dbReference type="EC" id="2.7.13.3"/>
    </reaction>
</comment>
<evidence type="ECO:0000256" key="5">
    <source>
        <dbReference type="ARBA" id="ARBA00012438"/>
    </source>
</evidence>
<feature type="transmembrane region" description="Helical" evidence="21">
    <location>
        <begin position="185"/>
        <end position="205"/>
    </location>
</feature>
<dbReference type="InterPro" id="IPR036890">
    <property type="entry name" value="HATPase_C_sf"/>
</dbReference>
<dbReference type="SUPFAM" id="SSF47384">
    <property type="entry name" value="Homodimeric domain of signal transducing histidine kinase"/>
    <property type="match status" value="1"/>
</dbReference>
<gene>
    <name evidence="24" type="primary">glrK</name>
    <name evidence="24" type="ORF">CUZ56_02467</name>
</gene>
<keyword evidence="14" id="KW-0904">Protein phosphatase</keyword>